<keyword evidence="6" id="KW-0677">Repeat</keyword>
<dbReference type="Gene3D" id="2.10.25.10">
    <property type="entry name" value="Laminin"/>
    <property type="match status" value="5"/>
</dbReference>
<dbReference type="PROSITE" id="PS01186">
    <property type="entry name" value="EGF_2"/>
    <property type="match status" value="4"/>
</dbReference>
<accession>A0A9N9RUA1</accession>
<dbReference type="Proteomes" id="UP001153620">
    <property type="component" value="Chromosome 2"/>
</dbReference>
<feature type="domain" description="WIF" evidence="13">
    <location>
        <begin position="45"/>
        <end position="182"/>
    </location>
</feature>
<feature type="signal peptide" evidence="11">
    <location>
        <begin position="1"/>
        <end position="20"/>
    </location>
</feature>
<dbReference type="SMART" id="SM00469">
    <property type="entry name" value="WIF"/>
    <property type="match status" value="1"/>
</dbReference>
<dbReference type="OrthoDB" id="10266706at2759"/>
<evidence type="ECO:0000256" key="4">
    <source>
        <dbReference type="ARBA" id="ARBA00022536"/>
    </source>
</evidence>
<dbReference type="GO" id="GO:0005576">
    <property type="term" value="C:extracellular region"/>
    <property type="evidence" value="ECO:0007669"/>
    <property type="project" value="UniProtKB-SubCell"/>
</dbReference>
<feature type="disulfide bond" evidence="9">
    <location>
        <begin position="302"/>
        <end position="312"/>
    </location>
</feature>
<dbReference type="PANTHER" id="PTHR14949">
    <property type="entry name" value="EGF-LIKE-DOMAIN, MULTIPLE 7, 8"/>
    <property type="match status" value="1"/>
</dbReference>
<dbReference type="PROSITE" id="PS00022">
    <property type="entry name" value="EGF_1"/>
    <property type="match status" value="4"/>
</dbReference>
<dbReference type="EMBL" id="OU895878">
    <property type="protein sequence ID" value="CAG9803744.1"/>
    <property type="molecule type" value="Genomic_DNA"/>
</dbReference>
<dbReference type="PROSITE" id="PS50026">
    <property type="entry name" value="EGF_3"/>
    <property type="match status" value="4"/>
</dbReference>
<dbReference type="SUPFAM" id="SSF57196">
    <property type="entry name" value="EGF/Laminin"/>
    <property type="match status" value="2"/>
</dbReference>
<keyword evidence="3" id="KW-0964">Secreted</keyword>
<dbReference type="Pfam" id="PF02019">
    <property type="entry name" value="WIF"/>
    <property type="match status" value="1"/>
</dbReference>
<feature type="disulfide bond" evidence="9">
    <location>
        <begin position="224"/>
        <end position="233"/>
    </location>
</feature>
<evidence type="ECO:0000256" key="1">
    <source>
        <dbReference type="ARBA" id="ARBA00004613"/>
    </source>
</evidence>
<evidence type="ECO:0000256" key="8">
    <source>
        <dbReference type="ARBA" id="ARBA00023180"/>
    </source>
</evidence>
<sequence>MKLLVFTIAIQFLLQQNSCARHDHPYFTHYHHHYYQSNEPTDLSLWISEEQVKMFSGYFFRIFAIENGRVNPLLRDPAFDTLMPVIPPEISHMNFTWTSAKKKYRYHFDQLISLDEKILLSPVISIKPKGKIPHEPKQFSVMLPCSNITSGIAKFSLGLQIMRSKGKFLQGTPLRFTLRKECNLNRGMKSTLDISPALQGGPDPECDKKCLNGGTCTKNKICKCAEGYIGQNCEQALCFPQCMNGGNCSAPAVCSCPKGYQGRYCEGGICSEKCLNGGKCIQKDTCQCPKGYYGLRCQLSKCVVPCLNGGKCRGNNICRCLDGWLGDHCEIGRKTPRSICKKPCKNGTCLSTGICECKKGWSGKFCNQRNKRRNKKLGNKQDNNQNVNNKKIRQT</sequence>
<feature type="disulfide bond" evidence="9">
    <location>
        <begin position="320"/>
        <end position="329"/>
    </location>
</feature>
<keyword evidence="8" id="KW-0325">Glycoprotein</keyword>
<dbReference type="InterPro" id="IPR038677">
    <property type="entry name" value="WIF_sf"/>
</dbReference>
<dbReference type="InterPro" id="IPR003306">
    <property type="entry name" value="WIF"/>
</dbReference>
<feature type="compositionally biased region" description="Low complexity" evidence="10">
    <location>
        <begin position="380"/>
        <end position="389"/>
    </location>
</feature>
<evidence type="ECO:0000256" key="3">
    <source>
        <dbReference type="ARBA" id="ARBA00022525"/>
    </source>
</evidence>
<evidence type="ECO:0000256" key="10">
    <source>
        <dbReference type="SAM" id="MobiDB-lite"/>
    </source>
</evidence>
<feature type="disulfide bond" evidence="9">
    <location>
        <begin position="357"/>
        <end position="366"/>
    </location>
</feature>
<feature type="disulfide bond" evidence="9">
    <location>
        <begin position="206"/>
        <end position="216"/>
    </location>
</feature>
<dbReference type="InterPro" id="IPR013032">
    <property type="entry name" value="EGF-like_CS"/>
</dbReference>
<proteinExistence type="predicted"/>
<reference evidence="14" key="1">
    <citation type="submission" date="2022-01" db="EMBL/GenBank/DDBJ databases">
        <authorList>
            <person name="King R."/>
        </authorList>
    </citation>
    <scope>NUCLEOTIDE SEQUENCE</scope>
</reference>
<keyword evidence="7 9" id="KW-1015">Disulfide bond</keyword>
<name>A0A9N9RUA1_9DIPT</name>
<dbReference type="PANTHER" id="PTHR14949:SF32">
    <property type="entry name" value="WNT INHIBITORY FACTOR 1"/>
    <property type="match status" value="1"/>
</dbReference>
<dbReference type="InterPro" id="IPR050969">
    <property type="entry name" value="Dev_Signal_Modulators"/>
</dbReference>
<evidence type="ECO:0000256" key="7">
    <source>
        <dbReference type="ARBA" id="ARBA00023157"/>
    </source>
</evidence>
<evidence type="ECO:0000259" key="13">
    <source>
        <dbReference type="PROSITE" id="PS50814"/>
    </source>
</evidence>
<dbReference type="PROSITE" id="PS50814">
    <property type="entry name" value="WIF"/>
    <property type="match status" value="1"/>
</dbReference>
<feature type="domain" description="EGF-like" evidence="12">
    <location>
        <begin position="299"/>
        <end position="330"/>
    </location>
</feature>
<keyword evidence="15" id="KW-1185">Reference proteome</keyword>
<evidence type="ECO:0000256" key="5">
    <source>
        <dbReference type="ARBA" id="ARBA00022729"/>
    </source>
</evidence>
<evidence type="ECO:0000256" key="11">
    <source>
        <dbReference type="SAM" id="SignalP"/>
    </source>
</evidence>
<evidence type="ECO:0000256" key="9">
    <source>
        <dbReference type="PROSITE-ProRule" id="PRU00076"/>
    </source>
</evidence>
<evidence type="ECO:0008006" key="16">
    <source>
        <dbReference type="Google" id="ProtNLM"/>
    </source>
</evidence>
<evidence type="ECO:0000256" key="6">
    <source>
        <dbReference type="ARBA" id="ARBA00022737"/>
    </source>
</evidence>
<dbReference type="InterPro" id="IPR000742">
    <property type="entry name" value="EGF"/>
</dbReference>
<dbReference type="GO" id="GO:0009986">
    <property type="term" value="C:cell surface"/>
    <property type="evidence" value="ECO:0007669"/>
    <property type="project" value="TreeGrafter"/>
</dbReference>
<dbReference type="Gene3D" id="2.60.40.2170">
    <property type="entry name" value="Wnt, WIF domain"/>
    <property type="match status" value="1"/>
</dbReference>
<organism evidence="14 15">
    <name type="scientific">Chironomus riparius</name>
    <dbReference type="NCBI Taxonomy" id="315576"/>
    <lineage>
        <taxon>Eukaryota</taxon>
        <taxon>Metazoa</taxon>
        <taxon>Ecdysozoa</taxon>
        <taxon>Arthropoda</taxon>
        <taxon>Hexapoda</taxon>
        <taxon>Insecta</taxon>
        <taxon>Pterygota</taxon>
        <taxon>Neoptera</taxon>
        <taxon>Endopterygota</taxon>
        <taxon>Diptera</taxon>
        <taxon>Nematocera</taxon>
        <taxon>Chironomoidea</taxon>
        <taxon>Chironomidae</taxon>
        <taxon>Chironominae</taxon>
        <taxon>Chironomus</taxon>
    </lineage>
</organism>
<evidence type="ECO:0000259" key="12">
    <source>
        <dbReference type="PROSITE" id="PS50026"/>
    </source>
</evidence>
<keyword evidence="2" id="KW-0217">Developmental protein</keyword>
<keyword evidence="5 11" id="KW-0732">Signal</keyword>
<reference evidence="14" key="2">
    <citation type="submission" date="2022-10" db="EMBL/GenBank/DDBJ databases">
        <authorList>
            <consortium name="ENA_rothamsted_submissions"/>
            <consortium name="culmorum"/>
            <person name="King R."/>
        </authorList>
    </citation>
    <scope>NUCLEOTIDE SEQUENCE</scope>
</reference>
<feature type="domain" description="EGF-like" evidence="12">
    <location>
        <begin position="336"/>
        <end position="367"/>
    </location>
</feature>
<evidence type="ECO:0000313" key="15">
    <source>
        <dbReference type="Proteomes" id="UP001153620"/>
    </source>
</evidence>
<feature type="domain" description="EGF-like" evidence="12">
    <location>
        <begin position="266"/>
        <end position="298"/>
    </location>
</feature>
<dbReference type="Pfam" id="PF00008">
    <property type="entry name" value="EGF"/>
    <property type="match status" value="1"/>
</dbReference>
<comment type="caution">
    <text evidence="9">Lacks conserved residue(s) required for the propagation of feature annotation.</text>
</comment>
<feature type="chain" id="PRO_5040147111" description="Wnt inhibitory factor 1" evidence="11">
    <location>
        <begin position="21"/>
        <end position="395"/>
    </location>
</feature>
<dbReference type="AlphaFoldDB" id="A0A9N9RUA1"/>
<evidence type="ECO:0000313" key="14">
    <source>
        <dbReference type="EMBL" id="CAG9803744.1"/>
    </source>
</evidence>
<dbReference type="Pfam" id="PF12661">
    <property type="entry name" value="hEGF"/>
    <property type="match status" value="2"/>
</dbReference>
<feature type="region of interest" description="Disordered" evidence="10">
    <location>
        <begin position="375"/>
        <end position="395"/>
    </location>
</feature>
<feature type="disulfide bond" evidence="9">
    <location>
        <begin position="270"/>
        <end position="280"/>
    </location>
</feature>
<feature type="disulfide bond" evidence="9">
    <location>
        <begin position="288"/>
        <end position="297"/>
    </location>
</feature>
<protein>
    <recommendedName>
        <fullName evidence="16">Wnt inhibitory factor 1</fullName>
    </recommendedName>
</protein>
<keyword evidence="4 9" id="KW-0245">EGF-like domain</keyword>
<feature type="domain" description="EGF-like" evidence="12">
    <location>
        <begin position="202"/>
        <end position="234"/>
    </location>
</feature>
<evidence type="ECO:0000256" key="2">
    <source>
        <dbReference type="ARBA" id="ARBA00022473"/>
    </source>
</evidence>
<dbReference type="SMART" id="SM00181">
    <property type="entry name" value="EGF"/>
    <property type="match status" value="5"/>
</dbReference>
<gene>
    <name evidence="14" type="ORF">CHIRRI_LOCUS6641</name>
</gene>
<dbReference type="GO" id="GO:0005102">
    <property type="term" value="F:signaling receptor binding"/>
    <property type="evidence" value="ECO:0007669"/>
    <property type="project" value="TreeGrafter"/>
</dbReference>
<comment type="subcellular location">
    <subcellularLocation>
        <location evidence="1">Secreted</location>
    </subcellularLocation>
</comment>